<dbReference type="OrthoDB" id="148331at2759"/>
<evidence type="ECO:0000256" key="5">
    <source>
        <dbReference type="ARBA" id="ARBA00023212"/>
    </source>
</evidence>
<protein>
    <recommendedName>
        <fullName evidence="6">Arp2/3 complex 34 kDa subunit</fullName>
    </recommendedName>
</protein>
<dbReference type="InterPro" id="IPR034666">
    <property type="entry name" value="ARPC2/4"/>
</dbReference>
<dbReference type="SUPFAM" id="SSF69645">
    <property type="entry name" value="Arp2/3 complex subunits"/>
    <property type="match status" value="2"/>
</dbReference>
<dbReference type="eggNOG" id="KOG2826">
    <property type="taxonomic scope" value="Eukaryota"/>
</dbReference>
<dbReference type="Gene3D" id="3.30.1460.20">
    <property type="match status" value="2"/>
</dbReference>
<name>U4LP82_PYROM</name>
<dbReference type="EMBL" id="HF936260">
    <property type="protein sequence ID" value="CCX33961.1"/>
    <property type="molecule type" value="Genomic_DNA"/>
</dbReference>
<sequence>MLLLDYHNPLLKTILKERFVKPAAIDQIISDFDGVTYHIFTPEVKTKILISISIKCYQDLLQHGAEEVLKREYGSYITETEQGYNFSILIDLTALPEDPEERNDLITRVSLLRRHTMAAPFEKAISIQQSLSAEAATDPSVTTKTSEVMTIRYRDEEAIYVQASYDRVTVIFSIVFREETDRVLAKTFMQEFVDARKQIQMAPHVMYRSDPPLEIRGLPGVPEAGVAVKKGDIVYITFVFFPMHIENKAKREHAIEHIQTFRDYFHYHIKAAKAYIHSRMRHRVAHNLKVLNRAKPENEMEEKEKKTASGRTFKQT</sequence>
<evidence type="ECO:0000256" key="2">
    <source>
        <dbReference type="ARBA" id="ARBA00007192"/>
    </source>
</evidence>
<evidence type="ECO:0000256" key="3">
    <source>
        <dbReference type="ARBA" id="ARBA00022490"/>
    </source>
</evidence>
<dbReference type="GO" id="GO:0005200">
    <property type="term" value="F:structural constituent of cytoskeleton"/>
    <property type="evidence" value="ECO:0007669"/>
    <property type="project" value="TreeGrafter"/>
</dbReference>
<feature type="region of interest" description="Disordered" evidence="7">
    <location>
        <begin position="294"/>
        <end position="316"/>
    </location>
</feature>
<dbReference type="Proteomes" id="UP000018144">
    <property type="component" value="Unassembled WGS sequence"/>
</dbReference>
<keyword evidence="4 6" id="KW-0009">Actin-binding</keyword>
<reference evidence="8 9" key="1">
    <citation type="journal article" date="2013" name="PLoS Genet.">
        <title>The genome and development-dependent transcriptomes of Pyronema confluens: a window into fungal evolution.</title>
        <authorList>
            <person name="Traeger S."/>
            <person name="Altegoer F."/>
            <person name="Freitag M."/>
            <person name="Gabaldon T."/>
            <person name="Kempken F."/>
            <person name="Kumar A."/>
            <person name="Marcet-Houben M."/>
            <person name="Poggeler S."/>
            <person name="Stajich J.E."/>
            <person name="Nowrousian M."/>
        </authorList>
    </citation>
    <scope>NUCLEOTIDE SEQUENCE [LARGE SCALE GENOMIC DNA]</scope>
    <source>
        <strain evidence="9">CBS 100304</strain>
        <tissue evidence="8">Vegetative mycelium</tissue>
    </source>
</reference>
<evidence type="ECO:0000256" key="6">
    <source>
        <dbReference type="RuleBase" id="RU364015"/>
    </source>
</evidence>
<dbReference type="FunFam" id="3.30.1460.20:FF:000005">
    <property type="entry name" value="Arp2/3 complex 34 kDa subunit"/>
    <property type="match status" value="1"/>
</dbReference>
<evidence type="ECO:0000313" key="8">
    <source>
        <dbReference type="EMBL" id="CCX33961.1"/>
    </source>
</evidence>
<dbReference type="PANTHER" id="PTHR12058">
    <property type="entry name" value="ARP2/3 COMPLEX 34 KDA SUBUNIT"/>
    <property type="match status" value="1"/>
</dbReference>
<comment type="similarity">
    <text evidence="2 6">Belongs to the ARPC2 family.</text>
</comment>
<dbReference type="OMA" id="FRSYFHY"/>
<accession>U4LP82</accession>
<dbReference type="PANTHER" id="PTHR12058:SF0">
    <property type="entry name" value="ACTIN-RELATED PROTEIN 2_3 COMPLEX SUBUNIT 2"/>
    <property type="match status" value="1"/>
</dbReference>
<gene>
    <name evidence="8" type="ORF">PCON_02224</name>
</gene>
<dbReference type="GO" id="GO:0030041">
    <property type="term" value="P:actin filament polymerization"/>
    <property type="evidence" value="ECO:0007669"/>
    <property type="project" value="InterPro"/>
</dbReference>
<dbReference type="Pfam" id="PF04045">
    <property type="entry name" value="P34-Arc"/>
    <property type="match status" value="1"/>
</dbReference>
<keyword evidence="5 6" id="KW-0206">Cytoskeleton</keyword>
<evidence type="ECO:0000256" key="7">
    <source>
        <dbReference type="SAM" id="MobiDB-lite"/>
    </source>
</evidence>
<feature type="compositionally biased region" description="Basic and acidic residues" evidence="7">
    <location>
        <begin position="294"/>
        <end position="307"/>
    </location>
</feature>
<keyword evidence="9" id="KW-1185">Reference proteome</keyword>
<dbReference type="GO" id="GO:0051015">
    <property type="term" value="F:actin filament binding"/>
    <property type="evidence" value="ECO:0007669"/>
    <property type="project" value="TreeGrafter"/>
</dbReference>
<evidence type="ECO:0000256" key="1">
    <source>
        <dbReference type="ARBA" id="ARBA00004245"/>
    </source>
</evidence>
<evidence type="ECO:0000256" key="4">
    <source>
        <dbReference type="ARBA" id="ARBA00023203"/>
    </source>
</evidence>
<comment type="function">
    <text evidence="6">Functions as actin-binding component of the Arp2/3 complex which is involved in regulation of actin polymerization and together with an activating nucleation-promoting factor (NPF) mediates the formation of branched actin networks.</text>
</comment>
<keyword evidence="3 6" id="KW-0963">Cytoplasm</keyword>
<organism evidence="8 9">
    <name type="scientific">Pyronema omphalodes (strain CBS 100304)</name>
    <name type="common">Pyronema confluens</name>
    <dbReference type="NCBI Taxonomy" id="1076935"/>
    <lineage>
        <taxon>Eukaryota</taxon>
        <taxon>Fungi</taxon>
        <taxon>Dikarya</taxon>
        <taxon>Ascomycota</taxon>
        <taxon>Pezizomycotina</taxon>
        <taxon>Pezizomycetes</taxon>
        <taxon>Pezizales</taxon>
        <taxon>Pyronemataceae</taxon>
        <taxon>Pyronema</taxon>
    </lineage>
</organism>
<proteinExistence type="inferred from homology"/>
<dbReference type="GO" id="GO:0005885">
    <property type="term" value="C:Arp2/3 protein complex"/>
    <property type="evidence" value="ECO:0007669"/>
    <property type="project" value="InterPro"/>
</dbReference>
<dbReference type="InterPro" id="IPR007188">
    <property type="entry name" value="ARPC2"/>
</dbReference>
<comment type="subunit">
    <text evidence="6">Component of the Arp2/3 complex.</text>
</comment>
<dbReference type="AlphaFoldDB" id="U4LP82"/>
<evidence type="ECO:0000313" key="9">
    <source>
        <dbReference type="Proteomes" id="UP000018144"/>
    </source>
</evidence>
<comment type="subcellular location">
    <subcellularLocation>
        <location evidence="1 6">Cytoplasm</location>
        <location evidence="1 6">Cytoskeleton</location>
    </subcellularLocation>
</comment>
<dbReference type="GO" id="GO:0034314">
    <property type="term" value="P:Arp2/3 complex-mediated actin nucleation"/>
    <property type="evidence" value="ECO:0007669"/>
    <property type="project" value="InterPro"/>
</dbReference>
<dbReference type="STRING" id="1076935.U4LP82"/>